<feature type="non-terminal residue" evidence="1">
    <location>
        <position position="1"/>
    </location>
</feature>
<accession>A0A372JDD7</accession>
<dbReference type="AlphaFoldDB" id="A0A372JDD7"/>
<reference evidence="1 2" key="1">
    <citation type="submission" date="2018-08" db="EMBL/GenBank/DDBJ databases">
        <title>Actinomadura jelena sp. nov., a novel Actinomycete isolated from soil in Chad.</title>
        <authorList>
            <person name="Shi L."/>
        </authorList>
    </citation>
    <scope>NUCLEOTIDE SEQUENCE [LARGE SCALE GENOMIC DNA]</scope>
    <source>
        <strain evidence="1 2">NEAU-G17</strain>
    </source>
</reference>
<protein>
    <submittedName>
        <fullName evidence="1">GAF domain-containing protein</fullName>
    </submittedName>
</protein>
<name>A0A372JDD7_9ACTN</name>
<evidence type="ECO:0000313" key="2">
    <source>
        <dbReference type="Proteomes" id="UP000261811"/>
    </source>
</evidence>
<keyword evidence="2" id="KW-1185">Reference proteome</keyword>
<dbReference type="EMBL" id="QURH01000884">
    <property type="protein sequence ID" value="RFU38021.1"/>
    <property type="molecule type" value="Genomic_DNA"/>
</dbReference>
<proteinExistence type="predicted"/>
<dbReference type="RefSeq" id="WP_199486979.1">
    <property type="nucleotide sequence ID" value="NZ_QURH01000884.1"/>
</dbReference>
<organism evidence="1 2">
    <name type="scientific">Actinomadura logoneensis</name>
    <dbReference type="NCBI Taxonomy" id="2293572"/>
    <lineage>
        <taxon>Bacteria</taxon>
        <taxon>Bacillati</taxon>
        <taxon>Actinomycetota</taxon>
        <taxon>Actinomycetes</taxon>
        <taxon>Streptosporangiales</taxon>
        <taxon>Thermomonosporaceae</taxon>
        <taxon>Actinomadura</taxon>
    </lineage>
</organism>
<dbReference type="Proteomes" id="UP000261811">
    <property type="component" value="Unassembled WGS sequence"/>
</dbReference>
<sequence length="83" mass="8567">ADAAELAARMRAAATAQATTPRPERCQLGGAQGCAGPAEIKIADSWGDAAWGCPAHVEEALINVRSVFLATEEADGLAAYLNR</sequence>
<evidence type="ECO:0000313" key="1">
    <source>
        <dbReference type="EMBL" id="RFU38021.1"/>
    </source>
</evidence>
<comment type="caution">
    <text evidence="1">The sequence shown here is derived from an EMBL/GenBank/DDBJ whole genome shotgun (WGS) entry which is preliminary data.</text>
</comment>
<gene>
    <name evidence="1" type="ORF">DZF91_29815</name>
</gene>